<protein>
    <submittedName>
        <fullName evidence="1">Uncharacterized protein</fullName>
    </submittedName>
</protein>
<gene>
    <name evidence="1" type="ORF">B5F11_03780</name>
</gene>
<accession>A0A1Y4MPC8</accession>
<dbReference type="Proteomes" id="UP000196386">
    <property type="component" value="Unassembled WGS sequence"/>
</dbReference>
<dbReference type="EMBL" id="NFKP01000003">
    <property type="protein sequence ID" value="OUP70568.1"/>
    <property type="molecule type" value="Genomic_DNA"/>
</dbReference>
<evidence type="ECO:0000313" key="2">
    <source>
        <dbReference type="Proteomes" id="UP000196386"/>
    </source>
</evidence>
<dbReference type="Gene3D" id="1.10.287.800">
    <property type="entry name" value="protein ne1242"/>
    <property type="match status" value="1"/>
</dbReference>
<dbReference type="InterPro" id="IPR021618">
    <property type="entry name" value="DUF3232"/>
</dbReference>
<reference evidence="2" key="1">
    <citation type="submission" date="2017-04" db="EMBL/GenBank/DDBJ databases">
        <title>Function of individual gut microbiota members based on whole genome sequencing of pure cultures obtained from chicken caecum.</title>
        <authorList>
            <person name="Medvecky M."/>
            <person name="Cejkova D."/>
            <person name="Polansky O."/>
            <person name="Karasova D."/>
            <person name="Kubasova T."/>
            <person name="Cizek A."/>
            <person name="Rychlik I."/>
        </authorList>
    </citation>
    <scope>NUCLEOTIDE SEQUENCE [LARGE SCALE GENOMIC DNA]</scope>
    <source>
        <strain evidence="2">An175</strain>
    </source>
</reference>
<comment type="caution">
    <text evidence="1">The sequence shown here is derived from an EMBL/GenBank/DDBJ whole genome shotgun (WGS) entry which is preliminary data.</text>
</comment>
<dbReference type="Pfam" id="PF11554">
    <property type="entry name" value="DUF3232"/>
    <property type="match status" value="1"/>
</dbReference>
<evidence type="ECO:0000313" key="1">
    <source>
        <dbReference type="EMBL" id="OUP70568.1"/>
    </source>
</evidence>
<organism evidence="1 2">
    <name type="scientific">Anaerotruncus colihominis</name>
    <dbReference type="NCBI Taxonomy" id="169435"/>
    <lineage>
        <taxon>Bacteria</taxon>
        <taxon>Bacillati</taxon>
        <taxon>Bacillota</taxon>
        <taxon>Clostridia</taxon>
        <taxon>Eubacteriales</taxon>
        <taxon>Oscillospiraceae</taxon>
        <taxon>Anaerotruncus</taxon>
    </lineage>
</organism>
<sequence>MYTGFEVWKENYRVYIQQPGRHHHCNQCYNRWRILMYRTQFSALVDAAGVENRSDMLELVNLFIESCKDYTKMLNTIPVQLTIARVNIEDVQEYQRFIIGLDTRRRNVHNVIISSVRNLNRLCLMFGCECIFCEIPDDDSRDDVYRIIAERIAEEFKEESLSA</sequence>
<name>A0A1Y4MPC8_9FIRM</name>
<dbReference type="AlphaFoldDB" id="A0A1Y4MPC8"/>
<proteinExistence type="predicted"/>